<comment type="caution">
    <text evidence="4">The sequence shown here is derived from an EMBL/GenBank/DDBJ whole genome shotgun (WGS) entry which is preliminary data.</text>
</comment>
<name>A0ABN8QJL1_9CNID</name>
<dbReference type="PROSITE" id="PS50157">
    <property type="entry name" value="ZINC_FINGER_C2H2_2"/>
    <property type="match status" value="1"/>
</dbReference>
<keyword evidence="1" id="KW-0862">Zinc</keyword>
<evidence type="ECO:0000256" key="2">
    <source>
        <dbReference type="SAM" id="MobiDB-lite"/>
    </source>
</evidence>
<dbReference type="Proteomes" id="UP001159427">
    <property type="component" value="Unassembled WGS sequence"/>
</dbReference>
<feature type="region of interest" description="Disordered" evidence="2">
    <location>
        <begin position="105"/>
        <end position="125"/>
    </location>
</feature>
<organism evidence="4 5">
    <name type="scientific">Porites evermanni</name>
    <dbReference type="NCBI Taxonomy" id="104178"/>
    <lineage>
        <taxon>Eukaryota</taxon>
        <taxon>Metazoa</taxon>
        <taxon>Cnidaria</taxon>
        <taxon>Anthozoa</taxon>
        <taxon>Hexacorallia</taxon>
        <taxon>Scleractinia</taxon>
        <taxon>Fungiina</taxon>
        <taxon>Poritidae</taxon>
        <taxon>Porites</taxon>
    </lineage>
</organism>
<keyword evidence="1" id="KW-0479">Metal-binding</keyword>
<keyword evidence="1" id="KW-0863">Zinc-finger</keyword>
<gene>
    <name evidence="4" type="ORF">PEVE_00005127</name>
</gene>
<evidence type="ECO:0000256" key="1">
    <source>
        <dbReference type="PROSITE-ProRule" id="PRU00042"/>
    </source>
</evidence>
<evidence type="ECO:0000259" key="3">
    <source>
        <dbReference type="PROSITE" id="PS50157"/>
    </source>
</evidence>
<keyword evidence="5" id="KW-1185">Reference proteome</keyword>
<feature type="domain" description="C2H2-type" evidence="3">
    <location>
        <begin position="40"/>
        <end position="68"/>
    </location>
</feature>
<sequence length="151" mass="17300">KVNRTLFDCGFKKEVELKNGKLYDATATLPKAVQKQTYDFKCGICSQIFFRRQHLEMHIKFKHPAKADVQNGHFVGQSGSSAASTSHNSFVDLCLQGNSQPEERITLHKQKKGTENWRGSSKRNSRNKPLTYWTLSPIQRISGKKWLMKSK</sequence>
<protein>
    <recommendedName>
        <fullName evidence="3">C2H2-type domain-containing protein</fullName>
    </recommendedName>
</protein>
<reference evidence="4 5" key="1">
    <citation type="submission" date="2022-05" db="EMBL/GenBank/DDBJ databases">
        <authorList>
            <consortium name="Genoscope - CEA"/>
            <person name="William W."/>
        </authorList>
    </citation>
    <scope>NUCLEOTIDE SEQUENCE [LARGE SCALE GENOMIC DNA]</scope>
</reference>
<feature type="non-terminal residue" evidence="4">
    <location>
        <position position="1"/>
    </location>
</feature>
<dbReference type="PROSITE" id="PS00028">
    <property type="entry name" value="ZINC_FINGER_C2H2_1"/>
    <property type="match status" value="1"/>
</dbReference>
<dbReference type="EMBL" id="CALNXI010001323">
    <property type="protein sequence ID" value="CAH3164863.1"/>
    <property type="molecule type" value="Genomic_DNA"/>
</dbReference>
<evidence type="ECO:0000313" key="5">
    <source>
        <dbReference type="Proteomes" id="UP001159427"/>
    </source>
</evidence>
<dbReference type="InterPro" id="IPR013087">
    <property type="entry name" value="Znf_C2H2_type"/>
</dbReference>
<proteinExistence type="predicted"/>
<accession>A0ABN8QJL1</accession>
<evidence type="ECO:0000313" key="4">
    <source>
        <dbReference type="EMBL" id="CAH3164863.1"/>
    </source>
</evidence>